<reference evidence="2" key="1">
    <citation type="submission" date="2024-05" db="EMBL/GenBank/DDBJ databases">
        <title>Whole genome shotgun sequence of Streptomyces violascens NBRC 12920.</title>
        <authorList>
            <person name="Komaki H."/>
            <person name="Tamura T."/>
        </authorList>
    </citation>
    <scope>NUCLEOTIDE SEQUENCE</scope>
    <source>
        <strain evidence="2">NBRC 12920</strain>
    </source>
</reference>
<sequence length="90" mass="9471">MVRGVCGHRDSIASAATNREWFCATATVFLAACAAIVRLSIAIAKAATLTSGYAALANMRAGWAREDCVTCGLRCACLGLRLEARPPLIE</sequence>
<evidence type="ECO:0000256" key="1">
    <source>
        <dbReference type="SAM" id="Phobius"/>
    </source>
</evidence>
<keyword evidence="1" id="KW-0472">Membrane</keyword>
<keyword evidence="3" id="KW-1185">Reference proteome</keyword>
<dbReference type="PROSITE" id="PS51257">
    <property type="entry name" value="PROKAR_LIPOPROTEIN"/>
    <property type="match status" value="1"/>
</dbReference>
<proteinExistence type="predicted"/>
<dbReference type="EMBL" id="BNDY01000017">
    <property type="protein sequence ID" value="GHI40519.1"/>
    <property type="molecule type" value="Genomic_DNA"/>
</dbReference>
<accession>A0ABQ3QTH4</accession>
<dbReference type="Proteomes" id="UP001050808">
    <property type="component" value="Unassembled WGS sequence"/>
</dbReference>
<organism evidence="2 3">
    <name type="scientific">Streptomyces violascens</name>
    <dbReference type="NCBI Taxonomy" id="67381"/>
    <lineage>
        <taxon>Bacteria</taxon>
        <taxon>Bacillati</taxon>
        <taxon>Actinomycetota</taxon>
        <taxon>Actinomycetes</taxon>
        <taxon>Kitasatosporales</taxon>
        <taxon>Streptomycetaceae</taxon>
        <taxon>Streptomyces</taxon>
    </lineage>
</organism>
<comment type="caution">
    <text evidence="2">The sequence shown here is derived from an EMBL/GenBank/DDBJ whole genome shotgun (WGS) entry which is preliminary data.</text>
</comment>
<evidence type="ECO:0000313" key="2">
    <source>
        <dbReference type="EMBL" id="GHI40519.1"/>
    </source>
</evidence>
<name>A0ABQ3QTH4_9ACTN</name>
<gene>
    <name evidence="2" type="ORF">Sviol_49270</name>
</gene>
<evidence type="ECO:0000313" key="3">
    <source>
        <dbReference type="Proteomes" id="UP001050808"/>
    </source>
</evidence>
<keyword evidence="1" id="KW-0812">Transmembrane</keyword>
<protein>
    <submittedName>
        <fullName evidence="2">Uncharacterized protein</fullName>
    </submittedName>
</protein>
<feature type="transmembrane region" description="Helical" evidence="1">
    <location>
        <begin position="21"/>
        <end position="41"/>
    </location>
</feature>
<keyword evidence="1" id="KW-1133">Transmembrane helix</keyword>